<dbReference type="Gene3D" id="3.30.70.20">
    <property type="match status" value="1"/>
</dbReference>
<sequence length="908" mass="100556">MTTFTLNNQNITALTNETILQAAQRHHIQIPNLCYKEGYRPDGNCRSCMVEIDGERVLSPSCCRQPTKGMVVYSNNKRALTSQKMVLELLISDMPEQSIQSKYQHDSRLQKWCEQLGVYHTKLPKRHTPVVADTSHCAIAVNLDSCIQCNLCIRACREEQCNDVIGMANNGRHTKIVFDLEVDLSLSTCVSCGECVQACPTGALTSKNEDNWTPDLKEVDSVCPYCGVGCLLTYKVKDNKIVGVKGREGPANKSRLCVKGRYGFDYAHHDARLKQPLIRRDNTPKSIDKLTPEHLEEMFRPATWEEAIVFATKGLKTIKTQQGREALAGFGSAKCSNEEAYLFQKLVRTGFENNNVDHCTRLCHASSVYALLEGIGSGAVSNPFNDAQFSNVIIVIGANPNVNHPVAASFFKNAAKKNQAIIEINPMRTSLSRLVKHFVQFNPGTDVLILNAMMHTIIKEDLINKEYIAKHTKNFDAIKASSARYSPESVSAICGIEAKLIKTISRLYAKADNAIIFWGMGISQHTHGADNARCLIALALMCGQIGRPGTGLHPLRGQNNVQGASDAGLIPMMLPDYQKVDDANVHAKFSKLWETDLATKPGKTVTEVIDSIMTNDLQAMYIMGENPAMSDPNLNHSRQAIAKLKHLVVQDIFYTETAALADVILPATTFSEKTGTVTNTNRQVQMGRQVLDAPGSAKPDWWIIIEIAKGLGLDWQYNSVKQIFNEMRQTMPSIQGITWDKLEKQSSVTYPCKKESDSGEAIIFKEGFPTSDGKALFVPTNYQLNTELPDNNYPLILITGRILEHWHTGSMTRKSKVLNHLKPQSFLAINPKDAKKIGISSGDNIILKSKRGSVKTLAKLDSNLQIGNVFMPFCFVEAAANIITRDDIDPNGKIPAFKYCAVTVEPCI</sequence>
<keyword evidence="3" id="KW-0004">4Fe-4S</keyword>
<dbReference type="InterPro" id="IPR041925">
    <property type="entry name" value="CT_Formate-Dh_H"/>
</dbReference>
<evidence type="ECO:0000259" key="14">
    <source>
        <dbReference type="PROSITE" id="PS51379"/>
    </source>
</evidence>
<evidence type="ECO:0000256" key="3">
    <source>
        <dbReference type="ARBA" id="ARBA00022485"/>
    </source>
</evidence>
<dbReference type="SUPFAM" id="SSF53706">
    <property type="entry name" value="Formate dehydrogenase/DMSO reductase, domains 1-3"/>
    <property type="match status" value="1"/>
</dbReference>
<keyword evidence="4" id="KW-0479">Metal-binding</keyword>
<keyword evidence="7" id="KW-0408">Iron</keyword>
<dbReference type="EMBL" id="CAHJWF010000076">
    <property type="protein sequence ID" value="CAB5498234.1"/>
    <property type="molecule type" value="Genomic_DNA"/>
</dbReference>
<dbReference type="NCBIfam" id="TIGR01591">
    <property type="entry name" value="Fdh-alpha"/>
    <property type="match status" value="1"/>
</dbReference>
<dbReference type="Gene3D" id="3.10.20.740">
    <property type="match status" value="1"/>
</dbReference>
<dbReference type="SUPFAM" id="SSF54862">
    <property type="entry name" value="4Fe-4S ferredoxins"/>
    <property type="match status" value="1"/>
</dbReference>
<comment type="subunit">
    <text evidence="9">Composed of 13 different subunits. Subunits NuoCD, E, F, and G constitute the peripheral sector of the complex.</text>
</comment>
<dbReference type="PROSITE" id="PS51379">
    <property type="entry name" value="4FE4S_FER_2"/>
    <property type="match status" value="2"/>
</dbReference>
<name>A0ABN7G8H2_9GAMM</name>
<dbReference type="InterPro" id="IPR041924">
    <property type="entry name" value="Formate_Dh-H_N"/>
</dbReference>
<dbReference type="Gene3D" id="2.40.40.20">
    <property type="match status" value="1"/>
</dbReference>
<dbReference type="InterPro" id="IPR006657">
    <property type="entry name" value="MoPterin_dinucl-bd_dom"/>
</dbReference>
<dbReference type="InterPro" id="IPR000283">
    <property type="entry name" value="NADH_UbQ_OxRdtase_75kDa_su_CS"/>
</dbReference>
<dbReference type="Gene3D" id="2.20.25.90">
    <property type="entry name" value="ADC-like domains"/>
    <property type="match status" value="1"/>
</dbReference>
<dbReference type="PANTHER" id="PTHR43105:SF14">
    <property type="entry name" value="FORMATE DEHYDROGENASE H"/>
    <property type="match status" value="1"/>
</dbReference>
<comment type="similarity">
    <text evidence="1">In the C-terminal section; belongs to the prokaryotic molybdopterin-containing oxidoreductase family.</text>
</comment>
<reference evidence="16 17" key="1">
    <citation type="submission" date="2020-05" db="EMBL/GenBank/DDBJ databases">
        <authorList>
            <person name="Petersen J."/>
            <person name="Sayavedra L."/>
        </authorList>
    </citation>
    <scope>NUCLEOTIDE SEQUENCE [LARGE SCALE GENOMIC DNA]</scope>
    <source>
        <strain evidence="16">B azoricus SOX ET2 1586I</strain>
    </source>
</reference>
<evidence type="ECO:0000313" key="17">
    <source>
        <dbReference type="Proteomes" id="UP000626656"/>
    </source>
</evidence>
<dbReference type="Pfam" id="PF00384">
    <property type="entry name" value="Molybdopterin"/>
    <property type="match status" value="1"/>
</dbReference>
<feature type="domain" description="4Fe-4S ferredoxin-type" evidence="14">
    <location>
        <begin position="178"/>
        <end position="209"/>
    </location>
</feature>
<dbReference type="PIRSF" id="PIRSF036643">
    <property type="entry name" value="FDH_alpha"/>
    <property type="match status" value="1"/>
</dbReference>
<evidence type="ECO:0000256" key="11">
    <source>
        <dbReference type="ARBA" id="ARBA00032783"/>
    </source>
</evidence>
<dbReference type="SUPFAM" id="SSF50692">
    <property type="entry name" value="ADC-like"/>
    <property type="match status" value="1"/>
</dbReference>
<evidence type="ECO:0000259" key="13">
    <source>
        <dbReference type="PROSITE" id="PS51085"/>
    </source>
</evidence>
<comment type="caution">
    <text evidence="16">The sequence shown here is derived from an EMBL/GenBank/DDBJ whole genome shotgun (WGS) entry which is preliminary data.</text>
</comment>
<feature type="domain" description="2Fe-2S ferredoxin-type" evidence="13">
    <location>
        <begin position="1"/>
        <end position="78"/>
    </location>
</feature>
<dbReference type="RefSeq" id="WP_202784015.1">
    <property type="nucleotide sequence ID" value="NZ_CAHJWF010000076.1"/>
</dbReference>
<dbReference type="InterPro" id="IPR036010">
    <property type="entry name" value="2Fe-2S_ferredoxin-like_sf"/>
</dbReference>
<organism evidence="16 17">
    <name type="scientific">Bathymodiolus thermophilus thioautotrophic gill symbiont</name>
    <dbReference type="NCBI Taxonomy" id="2360"/>
    <lineage>
        <taxon>Bacteria</taxon>
        <taxon>Pseudomonadati</taxon>
        <taxon>Pseudomonadota</taxon>
        <taxon>Gammaproteobacteria</taxon>
        <taxon>sulfur-oxidizing symbionts</taxon>
    </lineage>
</organism>
<dbReference type="CDD" id="cd02790">
    <property type="entry name" value="MopB_CT_Formate-Dh_H"/>
    <property type="match status" value="1"/>
</dbReference>
<feature type="domain" description="4Fe-4S ferredoxin-type" evidence="14">
    <location>
        <begin position="137"/>
        <end position="167"/>
    </location>
</feature>
<dbReference type="InterPro" id="IPR006478">
    <property type="entry name" value="Formate_DH_asu"/>
</dbReference>
<evidence type="ECO:0000256" key="5">
    <source>
        <dbReference type="ARBA" id="ARBA00022737"/>
    </source>
</evidence>
<dbReference type="InterPro" id="IPR017900">
    <property type="entry name" value="4Fe4S_Fe_S_CS"/>
</dbReference>
<dbReference type="CDD" id="cd02753">
    <property type="entry name" value="MopB_Formate-Dh-H"/>
    <property type="match status" value="1"/>
</dbReference>
<dbReference type="InterPro" id="IPR009010">
    <property type="entry name" value="Asp_de-COase-like_dom_sf"/>
</dbReference>
<evidence type="ECO:0000256" key="2">
    <source>
        <dbReference type="ARBA" id="ARBA00019902"/>
    </source>
</evidence>
<dbReference type="PROSITE" id="PS00641">
    <property type="entry name" value="COMPLEX1_75K_1"/>
    <property type="match status" value="1"/>
</dbReference>
<dbReference type="Proteomes" id="UP000626656">
    <property type="component" value="Unassembled WGS sequence"/>
</dbReference>
<keyword evidence="8" id="KW-0411">Iron-sulfur</keyword>
<proteinExistence type="inferred from homology"/>
<keyword evidence="5" id="KW-0677">Repeat</keyword>
<comment type="cofactor">
    <cofactor evidence="12">
        <name>[2Fe-2S] cluster</name>
        <dbReference type="ChEBI" id="CHEBI:190135"/>
    </cofactor>
</comment>
<evidence type="ECO:0000313" key="16">
    <source>
        <dbReference type="EMBL" id="CAB5498234.1"/>
    </source>
</evidence>
<feature type="domain" description="4Fe-4S Mo/W bis-MGD-type" evidence="15">
    <location>
        <begin position="216"/>
        <end position="271"/>
    </location>
</feature>
<accession>A0ABN7G8H2</accession>
<evidence type="ECO:0000256" key="10">
    <source>
        <dbReference type="ARBA" id="ARBA00031577"/>
    </source>
</evidence>
<dbReference type="InterPro" id="IPR050123">
    <property type="entry name" value="Prok_molybdopt-oxidoreductase"/>
</dbReference>
<evidence type="ECO:0000256" key="4">
    <source>
        <dbReference type="ARBA" id="ARBA00022723"/>
    </source>
</evidence>
<dbReference type="Pfam" id="PF13510">
    <property type="entry name" value="Fer2_4"/>
    <property type="match status" value="1"/>
</dbReference>
<dbReference type="Gene3D" id="3.40.50.740">
    <property type="match status" value="1"/>
</dbReference>
<dbReference type="Pfam" id="PF12838">
    <property type="entry name" value="Fer4_7"/>
    <property type="match status" value="1"/>
</dbReference>
<dbReference type="Gene3D" id="3.40.228.10">
    <property type="entry name" value="Dimethylsulfoxide Reductase, domain 2"/>
    <property type="match status" value="1"/>
</dbReference>
<evidence type="ECO:0000256" key="12">
    <source>
        <dbReference type="ARBA" id="ARBA00034078"/>
    </source>
</evidence>
<dbReference type="InterPro" id="IPR006656">
    <property type="entry name" value="Mopterin_OxRdtase"/>
</dbReference>
<dbReference type="PROSITE" id="PS51669">
    <property type="entry name" value="4FE4S_MOW_BIS_MGD"/>
    <property type="match status" value="1"/>
</dbReference>
<dbReference type="SUPFAM" id="SSF54292">
    <property type="entry name" value="2Fe-2S ferredoxin-like"/>
    <property type="match status" value="1"/>
</dbReference>
<evidence type="ECO:0000256" key="6">
    <source>
        <dbReference type="ARBA" id="ARBA00023002"/>
    </source>
</evidence>
<dbReference type="PROSITE" id="PS00490">
    <property type="entry name" value="MOLYBDOPTERIN_PROK_2"/>
    <property type="match status" value="1"/>
</dbReference>
<dbReference type="InterPro" id="IPR001041">
    <property type="entry name" value="2Fe-2S_ferredoxin-type"/>
</dbReference>
<keyword evidence="6" id="KW-0560">Oxidoreductase</keyword>
<dbReference type="CDD" id="cd00207">
    <property type="entry name" value="fer2"/>
    <property type="match status" value="1"/>
</dbReference>
<dbReference type="PANTHER" id="PTHR43105">
    <property type="entry name" value="RESPIRATORY NITRATE REDUCTASE"/>
    <property type="match status" value="1"/>
</dbReference>
<evidence type="ECO:0000259" key="15">
    <source>
        <dbReference type="PROSITE" id="PS51669"/>
    </source>
</evidence>
<protein>
    <recommendedName>
        <fullName evidence="2">NADH-quinone oxidoreductase subunit G</fullName>
    </recommendedName>
    <alternativeName>
        <fullName evidence="10">NADH dehydrogenase I subunit G</fullName>
    </alternativeName>
    <alternativeName>
        <fullName evidence="11">NDH-1 subunit G</fullName>
    </alternativeName>
</protein>
<dbReference type="InterPro" id="IPR017896">
    <property type="entry name" value="4Fe4S_Fe-S-bd"/>
</dbReference>
<dbReference type="InterPro" id="IPR006655">
    <property type="entry name" value="Mopterin_OxRdtase_prok_CS"/>
</dbReference>
<evidence type="ECO:0000256" key="8">
    <source>
        <dbReference type="ARBA" id="ARBA00023014"/>
    </source>
</evidence>
<dbReference type="PROSITE" id="PS00198">
    <property type="entry name" value="4FE4S_FER_1"/>
    <property type="match status" value="1"/>
</dbReference>
<evidence type="ECO:0000256" key="1">
    <source>
        <dbReference type="ARBA" id="ARBA00007023"/>
    </source>
</evidence>
<dbReference type="Pfam" id="PF01568">
    <property type="entry name" value="Molydop_binding"/>
    <property type="match status" value="1"/>
</dbReference>
<gene>
    <name evidence="16" type="ORF">AZO1586I_303</name>
</gene>
<evidence type="ECO:0000256" key="7">
    <source>
        <dbReference type="ARBA" id="ARBA00023004"/>
    </source>
</evidence>
<evidence type="ECO:0000256" key="9">
    <source>
        <dbReference type="ARBA" id="ARBA00026021"/>
    </source>
</evidence>
<dbReference type="PROSITE" id="PS51085">
    <property type="entry name" value="2FE2S_FER_2"/>
    <property type="match status" value="1"/>
</dbReference>
<dbReference type="InterPro" id="IPR006963">
    <property type="entry name" value="Mopterin_OxRdtase_4Fe-4S_dom"/>
</dbReference>
<dbReference type="SMART" id="SM00926">
    <property type="entry name" value="Molybdop_Fe4S4"/>
    <property type="match status" value="1"/>
</dbReference>
<keyword evidence="17" id="KW-1185">Reference proteome</keyword>
<dbReference type="Pfam" id="PF04879">
    <property type="entry name" value="Molybdop_Fe4S4"/>
    <property type="match status" value="1"/>
</dbReference>